<evidence type="ECO:0000313" key="2">
    <source>
        <dbReference type="EMBL" id="CAI5441248.1"/>
    </source>
</evidence>
<keyword evidence="3" id="KW-1185">Reference proteome</keyword>
<reference evidence="2" key="1">
    <citation type="submission" date="2022-11" db="EMBL/GenBank/DDBJ databases">
        <authorList>
            <person name="Kikuchi T."/>
        </authorList>
    </citation>
    <scope>NUCLEOTIDE SEQUENCE</scope>
    <source>
        <strain evidence="2">PS1010</strain>
    </source>
</reference>
<evidence type="ECO:0000256" key="1">
    <source>
        <dbReference type="SAM" id="MobiDB-lite"/>
    </source>
</evidence>
<proteinExistence type="predicted"/>
<dbReference type="Proteomes" id="UP001152747">
    <property type="component" value="Unassembled WGS sequence"/>
</dbReference>
<dbReference type="EMBL" id="CANHGI010000002">
    <property type="protein sequence ID" value="CAI5441248.1"/>
    <property type="molecule type" value="Genomic_DNA"/>
</dbReference>
<feature type="region of interest" description="Disordered" evidence="1">
    <location>
        <begin position="211"/>
        <end position="267"/>
    </location>
</feature>
<accession>A0A9P1MWA8</accession>
<gene>
    <name evidence="2" type="ORF">CAMP_LOCUS3885</name>
</gene>
<evidence type="ECO:0000313" key="3">
    <source>
        <dbReference type="Proteomes" id="UP001152747"/>
    </source>
</evidence>
<name>A0A9P1MWA8_9PELO</name>
<sequence length="267" mass="30256">MDLWTRIKNVGFIPDLLSTRGSSCQYFYISSSQLKMAYVQSFYLDSNEECVQQQQLAGPSEDSILMNLIIGSNQPLTHSVIGRIVARGNTAENVEKEEDEEKTVVESSYLGFEEDALPPIYREQIRNAKKQEKKAEAAPIVEQKTFEYYESIMNDHKYFAPPQKAEQHALLTNNLYTQDYNTLDVVSVAPQPKSNYLIMSNEDFDEVNGQKKKAESDFQSASGYSVAETSTYTARAADKPSRNNKYHGLSAFRPVGQTTQSQYAYEQ</sequence>
<comment type="caution">
    <text evidence="2">The sequence shown here is derived from an EMBL/GenBank/DDBJ whole genome shotgun (WGS) entry which is preliminary data.</text>
</comment>
<organism evidence="2 3">
    <name type="scientific">Caenorhabditis angaria</name>
    <dbReference type="NCBI Taxonomy" id="860376"/>
    <lineage>
        <taxon>Eukaryota</taxon>
        <taxon>Metazoa</taxon>
        <taxon>Ecdysozoa</taxon>
        <taxon>Nematoda</taxon>
        <taxon>Chromadorea</taxon>
        <taxon>Rhabditida</taxon>
        <taxon>Rhabditina</taxon>
        <taxon>Rhabditomorpha</taxon>
        <taxon>Rhabditoidea</taxon>
        <taxon>Rhabditidae</taxon>
        <taxon>Peloderinae</taxon>
        <taxon>Caenorhabditis</taxon>
    </lineage>
</organism>
<feature type="compositionally biased region" description="Polar residues" evidence="1">
    <location>
        <begin position="256"/>
        <end position="267"/>
    </location>
</feature>
<feature type="compositionally biased region" description="Polar residues" evidence="1">
    <location>
        <begin position="217"/>
        <end position="233"/>
    </location>
</feature>
<protein>
    <submittedName>
        <fullName evidence="2">Uncharacterized protein</fullName>
    </submittedName>
</protein>
<dbReference type="AlphaFoldDB" id="A0A9P1MWA8"/>